<feature type="repeat" description="WD" evidence="8">
    <location>
        <begin position="629"/>
        <end position="670"/>
    </location>
</feature>
<evidence type="ECO:0000256" key="8">
    <source>
        <dbReference type="PROSITE-ProRule" id="PRU00221"/>
    </source>
</evidence>
<protein>
    <submittedName>
        <fullName evidence="14">Uncharacterized protein</fullName>
    </submittedName>
</protein>
<dbReference type="FunFam" id="3.40.50.20:FF:000010">
    <property type="entry name" value="Propionyl-CoA carboxylase subunit alpha"/>
    <property type="match status" value="1"/>
</dbReference>
<dbReference type="PROSITE" id="PS50975">
    <property type="entry name" value="ATP_GRASP"/>
    <property type="match status" value="1"/>
</dbReference>
<organism evidence="14 15">
    <name type="scientific">Meripilus lineatus</name>
    <dbReference type="NCBI Taxonomy" id="2056292"/>
    <lineage>
        <taxon>Eukaryota</taxon>
        <taxon>Fungi</taxon>
        <taxon>Dikarya</taxon>
        <taxon>Basidiomycota</taxon>
        <taxon>Agaricomycotina</taxon>
        <taxon>Agaricomycetes</taxon>
        <taxon>Polyporales</taxon>
        <taxon>Meripilaceae</taxon>
        <taxon>Meripilus</taxon>
    </lineage>
</organism>
<feature type="domain" description="Lipoyl-binding" evidence="11">
    <location>
        <begin position="1456"/>
        <end position="1535"/>
    </location>
</feature>
<keyword evidence="3" id="KW-0436">Ligase</keyword>
<dbReference type="SUPFAM" id="SSF52440">
    <property type="entry name" value="PreATP-grasp domain"/>
    <property type="match status" value="1"/>
</dbReference>
<dbReference type="GO" id="GO:0005524">
    <property type="term" value="F:ATP binding"/>
    <property type="evidence" value="ECO:0007669"/>
    <property type="project" value="UniProtKB-UniRule"/>
</dbReference>
<dbReference type="InterPro" id="IPR020472">
    <property type="entry name" value="WD40_PAC1"/>
</dbReference>
<gene>
    <name evidence="14" type="ORF">NLI96_g7431</name>
</gene>
<evidence type="ECO:0000256" key="1">
    <source>
        <dbReference type="ARBA" id="ARBA00001953"/>
    </source>
</evidence>
<keyword evidence="4" id="KW-0677">Repeat</keyword>
<evidence type="ECO:0000313" key="15">
    <source>
        <dbReference type="Proteomes" id="UP001212997"/>
    </source>
</evidence>
<dbReference type="EMBL" id="JANAWD010000304">
    <property type="protein sequence ID" value="KAJ3481778.1"/>
    <property type="molecule type" value="Genomic_DNA"/>
</dbReference>
<dbReference type="InterPro" id="IPR016185">
    <property type="entry name" value="PreATP-grasp_dom_sf"/>
</dbReference>
<feature type="region of interest" description="Disordered" evidence="10">
    <location>
        <begin position="1409"/>
        <end position="1430"/>
    </location>
</feature>
<evidence type="ECO:0000256" key="6">
    <source>
        <dbReference type="ARBA" id="ARBA00022840"/>
    </source>
</evidence>
<dbReference type="PROSITE" id="PS00867">
    <property type="entry name" value="CPSASE_2"/>
    <property type="match status" value="1"/>
</dbReference>
<evidence type="ECO:0000256" key="5">
    <source>
        <dbReference type="ARBA" id="ARBA00022741"/>
    </source>
</evidence>
<dbReference type="SUPFAM" id="SSF51230">
    <property type="entry name" value="Single hybrid motif"/>
    <property type="match status" value="1"/>
</dbReference>
<dbReference type="Gene3D" id="2.130.10.10">
    <property type="entry name" value="YVTN repeat-like/Quinoprotein amine dehydrogenase"/>
    <property type="match status" value="2"/>
</dbReference>
<dbReference type="PANTHER" id="PTHR18866">
    <property type="entry name" value="CARBOXYLASE:PYRUVATE/ACETYL-COA/PROPIONYL-COA CARBOXYLASE"/>
    <property type="match status" value="1"/>
</dbReference>
<dbReference type="Pfam" id="PF00364">
    <property type="entry name" value="Biotin_lipoyl"/>
    <property type="match status" value="1"/>
</dbReference>
<name>A0AAD5UZ49_9APHY</name>
<evidence type="ECO:0000256" key="2">
    <source>
        <dbReference type="ARBA" id="ARBA00022574"/>
    </source>
</evidence>
<proteinExistence type="predicted"/>
<dbReference type="GO" id="GO:0046872">
    <property type="term" value="F:metal ion binding"/>
    <property type="evidence" value="ECO:0007669"/>
    <property type="project" value="InterPro"/>
</dbReference>
<dbReference type="Gene3D" id="3.30.1490.20">
    <property type="entry name" value="ATP-grasp fold, A domain"/>
    <property type="match status" value="1"/>
</dbReference>
<dbReference type="FunFam" id="3.30.1490.20:FF:000003">
    <property type="entry name" value="acetyl-CoA carboxylase isoform X1"/>
    <property type="match status" value="1"/>
</dbReference>
<dbReference type="SUPFAM" id="SSF50978">
    <property type="entry name" value="WD40 repeat-like"/>
    <property type="match status" value="1"/>
</dbReference>
<dbReference type="GO" id="GO:0004485">
    <property type="term" value="F:methylcrotonoyl-CoA carboxylase activity"/>
    <property type="evidence" value="ECO:0007669"/>
    <property type="project" value="TreeGrafter"/>
</dbReference>
<reference evidence="14" key="1">
    <citation type="submission" date="2022-07" db="EMBL/GenBank/DDBJ databases">
        <title>Genome Sequence of Physisporinus lineatus.</title>
        <authorList>
            <person name="Buettner E."/>
        </authorList>
    </citation>
    <scope>NUCLEOTIDE SEQUENCE</scope>
    <source>
        <strain evidence="14">VT162</strain>
    </source>
</reference>
<dbReference type="Pfam" id="PF02785">
    <property type="entry name" value="Biotin_carb_C"/>
    <property type="match status" value="1"/>
</dbReference>
<dbReference type="PROSITE" id="PS50968">
    <property type="entry name" value="BIOTINYL_LIPOYL"/>
    <property type="match status" value="1"/>
</dbReference>
<dbReference type="InterPro" id="IPR015943">
    <property type="entry name" value="WD40/YVTN_repeat-like_dom_sf"/>
</dbReference>
<evidence type="ECO:0000259" key="11">
    <source>
        <dbReference type="PROSITE" id="PS50968"/>
    </source>
</evidence>
<dbReference type="SMART" id="SM00320">
    <property type="entry name" value="WD40"/>
    <property type="match status" value="7"/>
</dbReference>
<dbReference type="InterPro" id="IPR050856">
    <property type="entry name" value="Biotin_carboxylase_complex"/>
</dbReference>
<dbReference type="PANTHER" id="PTHR18866:SF33">
    <property type="entry name" value="METHYLCROTONOYL-COA CARBOXYLASE SUBUNIT ALPHA, MITOCHONDRIAL-RELATED"/>
    <property type="match status" value="1"/>
</dbReference>
<evidence type="ECO:0000256" key="3">
    <source>
        <dbReference type="ARBA" id="ARBA00022598"/>
    </source>
</evidence>
<dbReference type="PROSITE" id="PS00678">
    <property type="entry name" value="WD_REPEATS_1"/>
    <property type="match status" value="2"/>
</dbReference>
<evidence type="ECO:0000256" key="9">
    <source>
        <dbReference type="PROSITE-ProRule" id="PRU00409"/>
    </source>
</evidence>
<dbReference type="Gene3D" id="3.40.50.20">
    <property type="match status" value="1"/>
</dbReference>
<sequence length="1544" mass="167985">MGGFNRREAWRVYAQHMSSRDCGRAMWLPDQPQPEITIGDVGFIDRETGAFRRLFNITRPREDELNKDFALPEGYQVLEYSSVLVKHKEDVLEKSPYCSRNVTADRIAQSGGESDADSSETQYKFSSSKSRGAVLYLDDAANQAVVPKNEVWIRYIKENYPAWIASLKEPGLHVELIVVRGWVKASAWAIAAWCNKGEAREIILSGSGSIAQAGVTFKPPDEGGPVADNRIGPLDKQEILQSHDPASGLKRDQCIFMSYFKVVDRVVWFSLKAKAGEIDLPPGDCGNRGKHRVDIDPQDVDLDETRDPLDDVVDYIFSVTKTQYAIVSDADPYELCDGHPIPQNFPEYLRTLAPKCDTIGLDVAYLSIIESICKHHEHTEQHQHFANEGELQGHDGGRLVLPGSQPVRWPHVTLMDRESEYGRPSDCPAATLSQNGLLLGLSLDDSIVHVWNMKTMQLAHRLQGHEDAVLCTAFASNSELLVSGSADCTAIVWDTDSGEMKIRLEGHEGDVWSVAFSPDDKTLATGSVDTKVRLWNTTTGEMFATGEGHTAVVQNILYAPDGSLVVSCADMVGRTWDPRNGTALSVMQGHTGVIWTLCCSRNGAIVATGSEDHTVRIWDTGTGHELVTIRDHTGPVWSVQFSPDDLKVISGSYDTTINIHDAVTGDIYFSLRADDSVVQSIAYSLIGNVVAGGYADGSLKLWDGNKGTQIAKLLAHTGKVMAVIFTPEEDSIITSSDDKTVRVWSMVDIMRMHSIPARRTVVSKALPRFATGAGVTGHVSASSSSSNRRMVCTASQRMTSSAAHLLNGEKRGLMRANPVKFPRNRGFATTTNGGFTGDRKAHFDKILIANRGEIACRVIRTAKKLGIKTVAVYSEVDVDSLHVKMADEAYCIGPAPSAESYLRMDTIIEVCKRSGAQAIHPGYGFLSENSKFAERLAQEGLVFIGPPASAIVSMGSKSESKNIMSAAGVPVVPGYHGSNQDPELLLNEAKRIGFPVLIKAVHGGGGKGMRVVHEAGSFHESLTSAQREASKSFGNADVLVENLWERDCSVQRRNQKIIEEAPAPGLSKEMRGELSRKAVDAALAVNYVGAGTVEFIFDNDTNEFYFMEMNTRLQVEHPVTEMITGLDLVAAGNPLPLPQSAIPLVGHAFEARIYAEKPRNDFLPDSGSLLYLSTPTPTHIFAPSLSAVASTSTIELASSPLERPVDTETPIEPSLRLEQGFGQGSQIGVFYDPMIAKLVVHGRDRTEALRMLRRGLEEYKVVGVSTNVEFLRALAGNDAFISADVETGFIPKHRKDLFPPVPLPSPELLAQVGLYVVLRDQPKSPIPTPWTTLASRRFGGDIYERIVTLQTEDQPDDTLSVHVKCNPNGLFDIAVHTPSATKVFKSVPGHLDTPNTLSTTLNATSLRTTVVSQPPPPSLPASGSPSTAERLHIFDPHTGHKTALTIPSPKYLLSLSGDILGSGKAKGVLKAPMPSVVVEVKVTLGEKVERGQALVVLESMKTETVLRSEVDGVVRAVGCAKGEMVEEGRVLVDVETSESEGKED</sequence>
<dbReference type="InterPro" id="IPR001680">
    <property type="entry name" value="WD40_rpt"/>
</dbReference>
<comment type="cofactor">
    <cofactor evidence="1">
        <name>biotin</name>
        <dbReference type="ChEBI" id="CHEBI:57586"/>
    </cofactor>
</comment>
<keyword evidence="2 8" id="KW-0853">WD repeat</keyword>
<dbReference type="InterPro" id="IPR011761">
    <property type="entry name" value="ATP-grasp"/>
</dbReference>
<dbReference type="PROSITE" id="PS50294">
    <property type="entry name" value="WD_REPEATS_REGION"/>
    <property type="match status" value="6"/>
</dbReference>
<dbReference type="InterPro" id="IPR005481">
    <property type="entry name" value="BC-like_N"/>
</dbReference>
<feature type="repeat" description="WD" evidence="8">
    <location>
        <begin position="713"/>
        <end position="746"/>
    </location>
</feature>
<feature type="repeat" description="WD" evidence="8">
    <location>
        <begin position="587"/>
        <end position="628"/>
    </location>
</feature>
<dbReference type="SMART" id="SM00878">
    <property type="entry name" value="Biotin_carb_C"/>
    <property type="match status" value="1"/>
</dbReference>
<feature type="domain" description="ATP-grasp" evidence="12">
    <location>
        <begin position="961"/>
        <end position="1137"/>
    </location>
</feature>
<dbReference type="Proteomes" id="UP001212997">
    <property type="component" value="Unassembled WGS sequence"/>
</dbReference>
<evidence type="ECO:0000259" key="13">
    <source>
        <dbReference type="PROSITE" id="PS50979"/>
    </source>
</evidence>
<evidence type="ECO:0000259" key="12">
    <source>
        <dbReference type="PROSITE" id="PS50975"/>
    </source>
</evidence>
<evidence type="ECO:0000313" key="14">
    <source>
        <dbReference type="EMBL" id="KAJ3481778.1"/>
    </source>
</evidence>
<comment type="caution">
    <text evidence="14">The sequence shown here is derived from an EMBL/GenBank/DDBJ whole genome shotgun (WGS) entry which is preliminary data.</text>
</comment>
<dbReference type="InterPro" id="IPR013815">
    <property type="entry name" value="ATP_grasp_subdomain_1"/>
</dbReference>
<accession>A0AAD5UZ49</accession>
<feature type="repeat" description="WD" evidence="8">
    <location>
        <begin position="504"/>
        <end position="545"/>
    </location>
</feature>
<dbReference type="CDD" id="cd06850">
    <property type="entry name" value="biotinyl_domain"/>
    <property type="match status" value="1"/>
</dbReference>
<dbReference type="SUPFAM" id="SSF51246">
    <property type="entry name" value="Rudiment single hybrid motif"/>
    <property type="match status" value="1"/>
</dbReference>
<dbReference type="PROSITE" id="PS50082">
    <property type="entry name" value="WD_REPEATS_2"/>
    <property type="match status" value="6"/>
</dbReference>
<evidence type="ECO:0000256" key="4">
    <source>
        <dbReference type="ARBA" id="ARBA00022737"/>
    </source>
</evidence>
<dbReference type="InterPro" id="IPR036322">
    <property type="entry name" value="WD40_repeat_dom_sf"/>
</dbReference>
<keyword evidence="5 9" id="KW-0547">Nucleotide-binding</keyword>
<dbReference type="GO" id="GO:0005739">
    <property type="term" value="C:mitochondrion"/>
    <property type="evidence" value="ECO:0007669"/>
    <property type="project" value="TreeGrafter"/>
</dbReference>
<dbReference type="Gene3D" id="2.40.50.100">
    <property type="match status" value="1"/>
</dbReference>
<keyword evidence="15" id="KW-1185">Reference proteome</keyword>
<feature type="repeat" description="WD" evidence="8">
    <location>
        <begin position="671"/>
        <end position="712"/>
    </location>
</feature>
<dbReference type="InterPro" id="IPR005482">
    <property type="entry name" value="Biotin_COase_C"/>
</dbReference>
<dbReference type="SUPFAM" id="SSF56059">
    <property type="entry name" value="Glutathione synthetase ATP-binding domain-like"/>
    <property type="match status" value="1"/>
</dbReference>
<dbReference type="InterPro" id="IPR005479">
    <property type="entry name" value="CPAse_ATP-bd"/>
</dbReference>
<keyword evidence="7" id="KW-0092">Biotin</keyword>
<dbReference type="PRINTS" id="PR00320">
    <property type="entry name" value="GPROTEINBRPT"/>
</dbReference>
<dbReference type="InterPro" id="IPR000089">
    <property type="entry name" value="Biotin_lipoyl"/>
</dbReference>
<feature type="domain" description="Biotin carboxylation" evidence="13">
    <location>
        <begin position="842"/>
        <end position="1295"/>
    </location>
</feature>
<dbReference type="InterPro" id="IPR019775">
    <property type="entry name" value="WD40_repeat_CS"/>
</dbReference>
<dbReference type="Gene3D" id="3.30.470.20">
    <property type="entry name" value="ATP-grasp fold, B domain"/>
    <property type="match status" value="1"/>
</dbReference>
<dbReference type="CDD" id="cd00200">
    <property type="entry name" value="WD40"/>
    <property type="match status" value="1"/>
</dbReference>
<keyword evidence="6 9" id="KW-0067">ATP-binding</keyword>
<dbReference type="InterPro" id="IPR011764">
    <property type="entry name" value="Biotin_carboxylation_dom"/>
</dbReference>
<dbReference type="InterPro" id="IPR011053">
    <property type="entry name" value="Single_hybrid_motif"/>
</dbReference>
<dbReference type="PROSITE" id="PS50979">
    <property type="entry name" value="BC"/>
    <property type="match status" value="1"/>
</dbReference>
<feature type="repeat" description="WD" evidence="8">
    <location>
        <begin position="462"/>
        <end position="503"/>
    </location>
</feature>
<dbReference type="Pfam" id="PF02786">
    <property type="entry name" value="CPSase_L_D2"/>
    <property type="match status" value="2"/>
</dbReference>
<dbReference type="Pfam" id="PF00289">
    <property type="entry name" value="Biotin_carb_N"/>
    <property type="match status" value="1"/>
</dbReference>
<dbReference type="Pfam" id="PF00400">
    <property type="entry name" value="WD40"/>
    <property type="match status" value="7"/>
</dbReference>
<evidence type="ECO:0000256" key="10">
    <source>
        <dbReference type="SAM" id="MobiDB-lite"/>
    </source>
</evidence>
<evidence type="ECO:0000256" key="7">
    <source>
        <dbReference type="ARBA" id="ARBA00023267"/>
    </source>
</evidence>
<dbReference type="InterPro" id="IPR011054">
    <property type="entry name" value="Rudment_hybrid_motif"/>
</dbReference>